<dbReference type="Gene3D" id="2.30.30.240">
    <property type="entry name" value="PRC-barrel domain"/>
    <property type="match status" value="1"/>
</dbReference>
<dbReference type="Proteomes" id="UP000824002">
    <property type="component" value="Unassembled WGS sequence"/>
</dbReference>
<feature type="domain" description="PRC-barrel" evidence="1">
    <location>
        <begin position="8"/>
        <end position="76"/>
    </location>
</feature>
<evidence type="ECO:0000313" key="2">
    <source>
        <dbReference type="EMBL" id="HIS75950.1"/>
    </source>
</evidence>
<dbReference type="NCBIfam" id="TIGR02888">
    <property type="entry name" value="spore_YlmC_YmxH"/>
    <property type="match status" value="1"/>
</dbReference>
<dbReference type="EMBL" id="DVJP01000029">
    <property type="protein sequence ID" value="HIS75950.1"/>
    <property type="molecule type" value="Genomic_DNA"/>
</dbReference>
<name>A0A9D1JZ71_9FIRM</name>
<evidence type="ECO:0000259" key="1">
    <source>
        <dbReference type="Pfam" id="PF05239"/>
    </source>
</evidence>
<reference evidence="2" key="1">
    <citation type="submission" date="2020-10" db="EMBL/GenBank/DDBJ databases">
        <authorList>
            <person name="Gilroy R."/>
        </authorList>
    </citation>
    <scope>NUCLEOTIDE SEQUENCE</scope>
    <source>
        <strain evidence="2">CHK199-13235</strain>
    </source>
</reference>
<dbReference type="PANTHER" id="PTHR40061">
    <property type="entry name" value="SPORULATION PROTEIN YLMC-RELATED"/>
    <property type="match status" value="1"/>
</dbReference>
<dbReference type="InterPro" id="IPR027275">
    <property type="entry name" value="PRC-brl_dom"/>
</dbReference>
<sequence>METSMEALRRKEIVNLKDGSKLGYADDAVLDVETARVLRLVVKGRARCFGLLGRQPDLLIPWEDIQVIGEDTILINMADCPKEAIPKRFKWLDFWNNL</sequence>
<dbReference type="Pfam" id="PF05239">
    <property type="entry name" value="PRC"/>
    <property type="match status" value="1"/>
</dbReference>
<dbReference type="InterPro" id="IPR011033">
    <property type="entry name" value="PRC_barrel-like_sf"/>
</dbReference>
<organism evidence="2 3">
    <name type="scientific">Candidatus Merdivicinus excrementipullorum</name>
    <dbReference type="NCBI Taxonomy" id="2840867"/>
    <lineage>
        <taxon>Bacteria</taxon>
        <taxon>Bacillati</taxon>
        <taxon>Bacillota</taxon>
        <taxon>Clostridia</taxon>
        <taxon>Eubacteriales</taxon>
        <taxon>Oscillospiraceae</taxon>
        <taxon>Oscillospiraceae incertae sedis</taxon>
        <taxon>Candidatus Merdivicinus</taxon>
    </lineage>
</organism>
<comment type="caution">
    <text evidence="2">The sequence shown here is derived from an EMBL/GenBank/DDBJ whole genome shotgun (WGS) entry which is preliminary data.</text>
</comment>
<gene>
    <name evidence="2" type="ORF">IAB51_03970</name>
</gene>
<dbReference type="InterPro" id="IPR014238">
    <property type="entry name" value="Spore_YlmC/YmxH"/>
</dbReference>
<dbReference type="SUPFAM" id="SSF50346">
    <property type="entry name" value="PRC-barrel domain"/>
    <property type="match status" value="1"/>
</dbReference>
<accession>A0A9D1JZ71</accession>
<proteinExistence type="predicted"/>
<protein>
    <submittedName>
        <fullName evidence="2">YlmC/YmxH family sporulation protein</fullName>
    </submittedName>
</protein>
<reference evidence="2" key="2">
    <citation type="journal article" date="2021" name="PeerJ">
        <title>Extensive microbial diversity within the chicken gut microbiome revealed by metagenomics and culture.</title>
        <authorList>
            <person name="Gilroy R."/>
            <person name="Ravi A."/>
            <person name="Getino M."/>
            <person name="Pursley I."/>
            <person name="Horton D.L."/>
            <person name="Alikhan N.F."/>
            <person name="Baker D."/>
            <person name="Gharbi K."/>
            <person name="Hall N."/>
            <person name="Watson M."/>
            <person name="Adriaenssens E.M."/>
            <person name="Foster-Nyarko E."/>
            <person name="Jarju S."/>
            <person name="Secka A."/>
            <person name="Antonio M."/>
            <person name="Oren A."/>
            <person name="Chaudhuri R.R."/>
            <person name="La Ragione R."/>
            <person name="Hildebrand F."/>
            <person name="Pallen M.J."/>
        </authorList>
    </citation>
    <scope>NUCLEOTIDE SEQUENCE</scope>
    <source>
        <strain evidence="2">CHK199-13235</strain>
    </source>
</reference>
<evidence type="ECO:0000313" key="3">
    <source>
        <dbReference type="Proteomes" id="UP000824002"/>
    </source>
</evidence>
<dbReference type="AlphaFoldDB" id="A0A9D1JZ71"/>
<dbReference type="PANTHER" id="PTHR40061:SF1">
    <property type="entry name" value="SPORULATION PROTEIN YLMC-RELATED"/>
    <property type="match status" value="1"/>
</dbReference>